<accession>A0A4Y9RZ62</accession>
<dbReference type="Proteomes" id="UP000298216">
    <property type="component" value="Unassembled WGS sequence"/>
</dbReference>
<feature type="region of interest" description="Disordered" evidence="1">
    <location>
        <begin position="43"/>
        <end position="76"/>
    </location>
</feature>
<gene>
    <name evidence="2" type="ORF">EGY25_03870</name>
</gene>
<evidence type="ECO:0000313" key="2">
    <source>
        <dbReference type="EMBL" id="TFW14344.1"/>
    </source>
</evidence>
<reference evidence="2 3" key="1">
    <citation type="submission" date="2019-03" db="EMBL/GenBank/DDBJ databases">
        <title>Draft genome of Brevundimonas sp. a heavy metal resistant soil bacteria.</title>
        <authorList>
            <person name="Soto J."/>
        </authorList>
    </citation>
    <scope>NUCLEOTIDE SEQUENCE [LARGE SCALE GENOMIC DNA]</scope>
    <source>
        <strain evidence="2 3">B-10</strain>
    </source>
</reference>
<name>A0A4Y9RZ62_9CAUL</name>
<evidence type="ECO:0000313" key="3">
    <source>
        <dbReference type="Proteomes" id="UP000298216"/>
    </source>
</evidence>
<proteinExistence type="predicted"/>
<evidence type="ECO:0000256" key="1">
    <source>
        <dbReference type="SAM" id="MobiDB-lite"/>
    </source>
</evidence>
<keyword evidence="3" id="KW-1185">Reference proteome</keyword>
<organism evidence="2 3">
    <name type="scientific">Brevundimonas intermedia</name>
    <dbReference type="NCBI Taxonomy" id="74315"/>
    <lineage>
        <taxon>Bacteria</taxon>
        <taxon>Pseudomonadati</taxon>
        <taxon>Pseudomonadota</taxon>
        <taxon>Alphaproteobacteria</taxon>
        <taxon>Caulobacterales</taxon>
        <taxon>Caulobacteraceae</taxon>
        <taxon>Brevundimonas</taxon>
    </lineage>
</organism>
<dbReference type="EMBL" id="SPVH01000002">
    <property type="protein sequence ID" value="TFW14344.1"/>
    <property type="molecule type" value="Genomic_DNA"/>
</dbReference>
<dbReference type="RefSeq" id="WP_135193730.1">
    <property type="nucleotide sequence ID" value="NZ_SPVH01000002.1"/>
</dbReference>
<dbReference type="AlphaFoldDB" id="A0A4Y9RZ62"/>
<protein>
    <submittedName>
        <fullName evidence="2">Uncharacterized protein</fullName>
    </submittedName>
</protein>
<sequence>MAEKDITDPDYGRMDPTAIDPKLVLPQDIDEVDEVVEGPTILENPVAGDDAIPVPQDEVAGADPDMDPDESATKAH</sequence>
<comment type="caution">
    <text evidence="2">The sequence shown here is derived from an EMBL/GenBank/DDBJ whole genome shotgun (WGS) entry which is preliminary data.</text>
</comment>